<sequence length="267" mass="30627">MATSKGFPIDRTNTEFYTPLHLRNSLLHHPNAVRDKTAIYVESASYCRQNQPNGREFIIFNLKKTDADSDAPTVLLLDQLSYRHSARQSLSSLDGHSDQCLPTFMSIFGFLKPSYWRSLKEPGRFYIPNEGCLEHVLNSRGLSGYVVVDKIAFNDVRSLDLEHLISWISTASTPRTFFAKRIAQRPCWFATVLWNAISCIYQPDRKPAHGIQIIDDKNLEKLFDQVDKEITQFRNELNSIQAASCLYRTISVTDTNNTTFSNRKRPE</sequence>
<name>A0A8H2XH13_9AGAM</name>
<dbReference type="EMBL" id="CAJMWV010001009">
    <property type="protein sequence ID" value="CAE6423719.1"/>
    <property type="molecule type" value="Genomic_DNA"/>
</dbReference>
<gene>
    <name evidence="1" type="ORF">RDB_LOCUS35271</name>
</gene>
<accession>A0A8H2XH13</accession>
<comment type="caution">
    <text evidence="1">The sequence shown here is derived from an EMBL/GenBank/DDBJ whole genome shotgun (WGS) entry which is preliminary data.</text>
</comment>
<dbReference type="Proteomes" id="UP000663831">
    <property type="component" value="Unassembled WGS sequence"/>
</dbReference>
<protein>
    <submittedName>
        <fullName evidence="1">Uncharacterized protein</fullName>
    </submittedName>
</protein>
<organism evidence="1 2">
    <name type="scientific">Rhizoctonia solani</name>
    <dbReference type="NCBI Taxonomy" id="456999"/>
    <lineage>
        <taxon>Eukaryota</taxon>
        <taxon>Fungi</taxon>
        <taxon>Dikarya</taxon>
        <taxon>Basidiomycota</taxon>
        <taxon>Agaricomycotina</taxon>
        <taxon>Agaricomycetes</taxon>
        <taxon>Cantharellales</taxon>
        <taxon>Ceratobasidiaceae</taxon>
        <taxon>Rhizoctonia</taxon>
    </lineage>
</organism>
<proteinExistence type="predicted"/>
<dbReference type="AlphaFoldDB" id="A0A8H2XH13"/>
<evidence type="ECO:0000313" key="2">
    <source>
        <dbReference type="Proteomes" id="UP000663831"/>
    </source>
</evidence>
<evidence type="ECO:0000313" key="1">
    <source>
        <dbReference type="EMBL" id="CAE6423719.1"/>
    </source>
</evidence>
<reference evidence="1" key="1">
    <citation type="submission" date="2021-01" db="EMBL/GenBank/DDBJ databases">
        <authorList>
            <person name="Kaushik A."/>
        </authorList>
    </citation>
    <scope>NUCLEOTIDE SEQUENCE</scope>
    <source>
        <strain evidence="1">AG3-1AP</strain>
    </source>
</reference>